<dbReference type="OrthoDB" id="10261452at2759"/>
<dbReference type="STRING" id="1367422.A0A178ZHH0"/>
<feature type="compositionally biased region" description="Basic residues" evidence="1">
    <location>
        <begin position="1"/>
        <end position="11"/>
    </location>
</feature>
<feature type="region of interest" description="Disordered" evidence="1">
    <location>
        <begin position="376"/>
        <end position="459"/>
    </location>
</feature>
<dbReference type="Pfam" id="PF04427">
    <property type="entry name" value="Brix"/>
    <property type="match status" value="1"/>
</dbReference>
<proteinExistence type="predicted"/>
<evidence type="ECO:0000256" key="1">
    <source>
        <dbReference type="SAM" id="MobiDB-lite"/>
    </source>
</evidence>
<dbReference type="GO" id="GO:0006364">
    <property type="term" value="P:rRNA processing"/>
    <property type="evidence" value="ECO:0007669"/>
    <property type="project" value="InterPro"/>
</dbReference>
<feature type="region of interest" description="Disordered" evidence="1">
    <location>
        <begin position="1"/>
        <end position="29"/>
    </location>
</feature>
<feature type="region of interest" description="Disordered" evidence="1">
    <location>
        <begin position="288"/>
        <end position="330"/>
    </location>
</feature>
<dbReference type="AlphaFoldDB" id="A0A178ZHH0"/>
<gene>
    <name evidence="3" type="ORF">AYL99_06526</name>
</gene>
<feature type="domain" description="Brix" evidence="2">
    <location>
        <begin position="30"/>
        <end position="357"/>
    </location>
</feature>
<dbReference type="InterPro" id="IPR045112">
    <property type="entry name" value="PPAN-like"/>
</dbReference>
<evidence type="ECO:0000259" key="2">
    <source>
        <dbReference type="PROSITE" id="PS50833"/>
    </source>
</evidence>
<evidence type="ECO:0000313" key="4">
    <source>
        <dbReference type="Proteomes" id="UP000078343"/>
    </source>
</evidence>
<protein>
    <recommendedName>
        <fullName evidence="2">Brix domain-containing protein</fullName>
    </recommendedName>
</protein>
<organism evidence="3 4">
    <name type="scientific">Fonsecaea erecta</name>
    <dbReference type="NCBI Taxonomy" id="1367422"/>
    <lineage>
        <taxon>Eukaryota</taxon>
        <taxon>Fungi</taxon>
        <taxon>Dikarya</taxon>
        <taxon>Ascomycota</taxon>
        <taxon>Pezizomycotina</taxon>
        <taxon>Eurotiomycetes</taxon>
        <taxon>Chaetothyriomycetidae</taxon>
        <taxon>Chaetothyriales</taxon>
        <taxon>Herpotrichiellaceae</taxon>
        <taxon>Fonsecaea</taxon>
    </lineage>
</organism>
<sequence>MAKARKKKRTHVPNNDGPGKPGQANRRPKSMVIRMGAGDVGSSVTQLARDFRAVMEPDTASRLKERRANKLKDYTAMAGPLGVTHLFLFSRSKSGNVHLRVALTPRGPTLTFRVERYALCKDIAKAQKHPRGGGKEYLNAPLLVMNNFTSQAGEDAKADPVKKQLESLTTTIFQSIFPPISPQTTPLSSIRRILLLNREPQSDGTYIINLRHYAITTRRTGISKRVRRFDPSEQRLREKKSGALPNLGKLEDVADYILDPSAGGYTSASETELDTDAEIEVLETTTQRVLSRREQQRQREQQQKPQQQKEGKDKDATMKDSGATNGESNVEKRAVKLVELGPRMRLRMVKVEEGICEGRVMWNEFVTKTDAEEKALEEKWEKKRQEKEARRKEQKENIERKRLAKKNAKINSGQGDAEAGEEAEDDDDDDEEEWNSDDMEDWDDDLEDDAEGDGHENEN</sequence>
<feature type="compositionally biased region" description="Basic and acidic residues" evidence="1">
    <location>
        <begin position="376"/>
        <end position="401"/>
    </location>
</feature>
<feature type="compositionally biased region" description="Acidic residues" evidence="1">
    <location>
        <begin position="418"/>
        <end position="451"/>
    </location>
</feature>
<dbReference type="InterPro" id="IPR007109">
    <property type="entry name" value="Brix"/>
</dbReference>
<dbReference type="GO" id="GO:0000027">
    <property type="term" value="P:ribosomal large subunit assembly"/>
    <property type="evidence" value="ECO:0007669"/>
    <property type="project" value="TreeGrafter"/>
</dbReference>
<dbReference type="Proteomes" id="UP000078343">
    <property type="component" value="Unassembled WGS sequence"/>
</dbReference>
<name>A0A178ZHH0_9EURO</name>
<feature type="compositionally biased region" description="Basic and acidic residues" evidence="1">
    <location>
        <begin position="291"/>
        <end position="318"/>
    </location>
</feature>
<accession>A0A178ZHH0</accession>
<dbReference type="EMBL" id="LVYI01000005">
    <property type="protein sequence ID" value="OAP59228.1"/>
    <property type="molecule type" value="Genomic_DNA"/>
</dbReference>
<dbReference type="GeneID" id="30010694"/>
<dbReference type="PROSITE" id="PS50833">
    <property type="entry name" value="BRIX"/>
    <property type="match status" value="1"/>
</dbReference>
<evidence type="ECO:0000313" key="3">
    <source>
        <dbReference type="EMBL" id="OAP59228.1"/>
    </source>
</evidence>
<dbReference type="RefSeq" id="XP_018692595.1">
    <property type="nucleotide sequence ID" value="XM_018838035.1"/>
</dbReference>
<dbReference type="PANTHER" id="PTHR12661:SF5">
    <property type="entry name" value="SUPPRESSOR OF SWI4 1 HOMOLOG"/>
    <property type="match status" value="1"/>
</dbReference>
<dbReference type="SMART" id="SM00879">
    <property type="entry name" value="Brix"/>
    <property type="match status" value="1"/>
</dbReference>
<dbReference type="GO" id="GO:0019843">
    <property type="term" value="F:rRNA binding"/>
    <property type="evidence" value="ECO:0007669"/>
    <property type="project" value="InterPro"/>
</dbReference>
<comment type="caution">
    <text evidence="3">The sequence shown here is derived from an EMBL/GenBank/DDBJ whole genome shotgun (WGS) entry which is preliminary data.</text>
</comment>
<dbReference type="GO" id="GO:0030687">
    <property type="term" value="C:preribosome, large subunit precursor"/>
    <property type="evidence" value="ECO:0007669"/>
    <property type="project" value="TreeGrafter"/>
</dbReference>
<reference evidence="3 4" key="1">
    <citation type="submission" date="2016-04" db="EMBL/GenBank/DDBJ databases">
        <title>Draft genome of Fonsecaea erecta CBS 125763.</title>
        <authorList>
            <person name="Weiss V.A."/>
            <person name="Vicente V.A."/>
            <person name="Raittz R.T."/>
            <person name="Moreno L.F."/>
            <person name="De Souza E.M."/>
            <person name="Pedrosa F.O."/>
            <person name="Steffens M.B."/>
            <person name="Faoro H."/>
            <person name="Tadra-Sfeir M.Z."/>
            <person name="Najafzadeh M.J."/>
            <person name="Felipe M.S."/>
            <person name="Teixeira M."/>
            <person name="Sun J."/>
            <person name="Xi L."/>
            <person name="Gomes R."/>
            <person name="De Azevedo C.M."/>
            <person name="Salgado C.G."/>
            <person name="Da Silva M.B."/>
            <person name="Nascimento M.F."/>
            <person name="Queiroz-Telles F."/>
            <person name="Attili D.S."/>
            <person name="Gorbushina A."/>
        </authorList>
    </citation>
    <scope>NUCLEOTIDE SEQUENCE [LARGE SCALE GENOMIC DNA]</scope>
    <source>
        <strain evidence="3 4">CBS 125763</strain>
    </source>
</reference>
<dbReference type="PANTHER" id="PTHR12661">
    <property type="entry name" value="PETER PAN-RELATED"/>
    <property type="match status" value="1"/>
</dbReference>
<keyword evidence="4" id="KW-1185">Reference proteome</keyword>